<dbReference type="Gene3D" id="3.10.450.50">
    <property type="match status" value="1"/>
</dbReference>
<dbReference type="InterPro" id="IPR004027">
    <property type="entry name" value="SEC_C_motif"/>
</dbReference>
<dbReference type="SUPFAM" id="SSF103642">
    <property type="entry name" value="Sec-C motif"/>
    <property type="match status" value="1"/>
</dbReference>
<sequence>MSEKKKKDLCPCGSGLKFAECCEPYLKGGLAPTAEALMRSRYTGFAVQDVPYLLRSWHRKTRPTELDLDDQEGFVWHGIEVLATEGGTAGEQTGVVEFVANFSGNGQDHRLHERAEFVCEDGQWLYVDGKVNPGRVPVTSEKIGRNEPCPCGSGKKYKKCCQAK</sequence>
<evidence type="ECO:0000313" key="5">
    <source>
        <dbReference type="Proteomes" id="UP001154240"/>
    </source>
</evidence>
<evidence type="ECO:0000259" key="3">
    <source>
        <dbReference type="Pfam" id="PF17775"/>
    </source>
</evidence>
<name>A0A9X4MF04_9BACT</name>
<dbReference type="HAMAP" id="MF_00612">
    <property type="entry name" value="UPF0225"/>
    <property type="match status" value="1"/>
</dbReference>
<dbReference type="Pfam" id="PF02810">
    <property type="entry name" value="SEC-C"/>
    <property type="match status" value="2"/>
</dbReference>
<keyword evidence="5" id="KW-1185">Reference proteome</keyword>
<dbReference type="EMBL" id="JAPHEH010000001">
    <property type="protein sequence ID" value="MDG4475068.1"/>
    <property type="molecule type" value="Genomic_DNA"/>
</dbReference>
<accession>A0A9X4MF04</accession>
<reference evidence="4" key="2">
    <citation type="submission" date="2022-10" db="EMBL/GenBank/DDBJ databases">
        <authorList>
            <person name="Aronson H.S."/>
        </authorList>
    </citation>
    <scope>NUCLEOTIDE SEQUENCE</scope>
    <source>
        <strain evidence="4">RS19-109</strain>
    </source>
</reference>
<dbReference type="NCBIfam" id="NF002449">
    <property type="entry name" value="PRK01617.1"/>
    <property type="match status" value="1"/>
</dbReference>
<feature type="domain" description="YchJ-like middle NTF2-like" evidence="3">
    <location>
        <begin position="33"/>
        <end position="129"/>
    </location>
</feature>
<evidence type="ECO:0000256" key="2">
    <source>
        <dbReference type="HAMAP-Rule" id="MF_00612"/>
    </source>
</evidence>
<dbReference type="RefSeq" id="WP_307632044.1">
    <property type="nucleotide sequence ID" value="NZ_JAPHEH010000001.1"/>
</dbReference>
<dbReference type="SUPFAM" id="SSF54427">
    <property type="entry name" value="NTF2-like"/>
    <property type="match status" value="1"/>
</dbReference>
<proteinExistence type="inferred from homology"/>
<comment type="similarity">
    <text evidence="1 2">Belongs to the UPF0225 family.</text>
</comment>
<dbReference type="AlphaFoldDB" id="A0A9X4MF04"/>
<protein>
    <recommendedName>
        <fullName evidence="2">UPF0225 protein OLX77_02695</fullName>
    </recommendedName>
</protein>
<dbReference type="Pfam" id="PF17775">
    <property type="entry name" value="YchJ_M-like"/>
    <property type="match status" value="1"/>
</dbReference>
<comment type="caution">
    <text evidence="4">The sequence shown here is derived from an EMBL/GenBank/DDBJ whole genome shotgun (WGS) entry which is preliminary data.</text>
</comment>
<reference evidence="4" key="1">
    <citation type="journal article" date="2022" name="bioRxiv">
        <title>Thiovibrio frasassiensisgen. nov., sp. nov., an autotrophic, elemental sulfur disproportionating bacterium isolated from sulfidic karst sediment, and proposal of Thiovibrionaceae fam. nov.</title>
        <authorList>
            <person name="Aronson H."/>
            <person name="Thomas C."/>
            <person name="Bhattacharyya M."/>
            <person name="Eckstein S."/>
            <person name="Jensen S."/>
            <person name="Barco R."/>
            <person name="Macalady J."/>
            <person name="Amend J."/>
        </authorList>
    </citation>
    <scope>NUCLEOTIDE SEQUENCE</scope>
    <source>
        <strain evidence="4">RS19-109</strain>
    </source>
</reference>
<dbReference type="PANTHER" id="PTHR33747">
    <property type="entry name" value="UPF0225 PROTEIN SCO1677"/>
    <property type="match status" value="1"/>
</dbReference>
<organism evidence="4 5">
    <name type="scientific">Thiovibrio frasassiensis</name>
    <dbReference type="NCBI Taxonomy" id="2984131"/>
    <lineage>
        <taxon>Bacteria</taxon>
        <taxon>Pseudomonadati</taxon>
        <taxon>Thermodesulfobacteriota</taxon>
        <taxon>Desulfobulbia</taxon>
        <taxon>Desulfobulbales</taxon>
        <taxon>Thiovibrionaceae</taxon>
        <taxon>Thiovibrio</taxon>
    </lineage>
</organism>
<gene>
    <name evidence="4" type="ORF">OLX77_02695</name>
</gene>
<dbReference type="Proteomes" id="UP001154240">
    <property type="component" value="Unassembled WGS sequence"/>
</dbReference>
<dbReference type="InterPro" id="IPR032710">
    <property type="entry name" value="NTF2-like_dom_sf"/>
</dbReference>
<evidence type="ECO:0000313" key="4">
    <source>
        <dbReference type="EMBL" id="MDG4475068.1"/>
    </source>
</evidence>
<dbReference type="PANTHER" id="PTHR33747:SF1">
    <property type="entry name" value="ADENYLATE CYCLASE-ASSOCIATED CAP C-TERMINAL DOMAIN-CONTAINING PROTEIN"/>
    <property type="match status" value="1"/>
</dbReference>
<dbReference type="InterPro" id="IPR048469">
    <property type="entry name" value="YchJ-like_M"/>
</dbReference>
<evidence type="ECO:0000256" key="1">
    <source>
        <dbReference type="ARBA" id="ARBA00010839"/>
    </source>
</evidence>
<dbReference type="InterPro" id="IPR023006">
    <property type="entry name" value="YchJ-like"/>
</dbReference>